<evidence type="ECO:0000313" key="3">
    <source>
        <dbReference type="Proteomes" id="UP000823749"/>
    </source>
</evidence>
<organism evidence="2 3">
    <name type="scientific">Rhododendron griersonianum</name>
    <dbReference type="NCBI Taxonomy" id="479676"/>
    <lineage>
        <taxon>Eukaryota</taxon>
        <taxon>Viridiplantae</taxon>
        <taxon>Streptophyta</taxon>
        <taxon>Embryophyta</taxon>
        <taxon>Tracheophyta</taxon>
        <taxon>Spermatophyta</taxon>
        <taxon>Magnoliopsida</taxon>
        <taxon>eudicotyledons</taxon>
        <taxon>Gunneridae</taxon>
        <taxon>Pentapetalae</taxon>
        <taxon>asterids</taxon>
        <taxon>Ericales</taxon>
        <taxon>Ericaceae</taxon>
        <taxon>Ericoideae</taxon>
        <taxon>Rhodoreae</taxon>
        <taxon>Rhododendron</taxon>
    </lineage>
</organism>
<sequence length="149" mass="17516">MFVFTLYFFLVFFGLEREKLFCSPSTFWRQLLIFKTSSWLEVQGGIWRMKEMIVMDGMRLLLQQEVYIGIFSPSVPSWVLSWVIELCVKSLVSEMRAWDAVLCTSRYFGMRFSARVVIATVTWFRVCRVESMPVCVLFAGIWQLAFSLN</sequence>
<name>A0AAV6KUF7_9ERIC</name>
<accession>A0AAV6KUF7</accession>
<evidence type="ECO:0000256" key="1">
    <source>
        <dbReference type="SAM" id="SignalP"/>
    </source>
</evidence>
<feature type="chain" id="PRO_5043563211" evidence="1">
    <location>
        <begin position="18"/>
        <end position="149"/>
    </location>
</feature>
<keyword evidence="1" id="KW-0732">Signal</keyword>
<gene>
    <name evidence="2" type="ORF">RHGRI_006346</name>
</gene>
<keyword evidence="3" id="KW-1185">Reference proteome</keyword>
<dbReference type="EMBL" id="JACTNZ010000003">
    <property type="protein sequence ID" value="KAG5555663.1"/>
    <property type="molecule type" value="Genomic_DNA"/>
</dbReference>
<reference evidence="2" key="1">
    <citation type="submission" date="2020-08" db="EMBL/GenBank/DDBJ databases">
        <title>Plant Genome Project.</title>
        <authorList>
            <person name="Zhang R.-G."/>
        </authorList>
    </citation>
    <scope>NUCLEOTIDE SEQUENCE</scope>
    <source>
        <strain evidence="2">WSP0</strain>
        <tissue evidence="2">Leaf</tissue>
    </source>
</reference>
<dbReference type="AlphaFoldDB" id="A0AAV6KUF7"/>
<comment type="caution">
    <text evidence="2">The sequence shown here is derived from an EMBL/GenBank/DDBJ whole genome shotgun (WGS) entry which is preliminary data.</text>
</comment>
<dbReference type="Proteomes" id="UP000823749">
    <property type="component" value="Chromosome 3"/>
</dbReference>
<feature type="signal peptide" evidence="1">
    <location>
        <begin position="1"/>
        <end position="17"/>
    </location>
</feature>
<protein>
    <submittedName>
        <fullName evidence="2">Uncharacterized protein</fullName>
    </submittedName>
</protein>
<evidence type="ECO:0000313" key="2">
    <source>
        <dbReference type="EMBL" id="KAG5555663.1"/>
    </source>
</evidence>
<proteinExistence type="predicted"/>